<keyword evidence="2" id="KW-0548">Nucleotidyltransferase</keyword>
<dbReference type="SUPFAM" id="SSF100879">
    <property type="entry name" value="Lesion bypass DNA polymerase (Y-family), little finger domain"/>
    <property type="match status" value="1"/>
</dbReference>
<dbReference type="EC" id="2.7.7.7" evidence="2"/>
<keyword evidence="2" id="KW-0808">Transferase</keyword>
<dbReference type="GO" id="GO:0003887">
    <property type="term" value="F:DNA-directed DNA polymerase activity"/>
    <property type="evidence" value="ECO:0007669"/>
    <property type="project" value="UniProtKB-EC"/>
</dbReference>
<dbReference type="AlphaFoldDB" id="A0A3B1DUN2"/>
<sequence>MSDEVKSVRHEHTFDKDTTDVEEIYKTSFFLSEKVSRRLRKLGLKGKTLTVKIRFDNFKTVIRAGAPCRENYFF</sequence>
<organism evidence="2">
    <name type="scientific">hydrothermal vent metagenome</name>
    <dbReference type="NCBI Taxonomy" id="652676"/>
    <lineage>
        <taxon>unclassified sequences</taxon>
        <taxon>metagenomes</taxon>
        <taxon>ecological metagenomes</taxon>
    </lineage>
</organism>
<feature type="domain" description="DNA polymerase Y-family little finger" evidence="1">
    <location>
        <begin position="6"/>
        <end position="61"/>
    </location>
</feature>
<protein>
    <submittedName>
        <fullName evidence="2">DNA polymerase IV</fullName>
        <ecNumber evidence="2">2.7.7.7</ecNumber>
    </submittedName>
</protein>
<evidence type="ECO:0000259" key="1">
    <source>
        <dbReference type="Pfam" id="PF11799"/>
    </source>
</evidence>
<dbReference type="InterPro" id="IPR036775">
    <property type="entry name" value="DNA_pol_Y-fam_lit_finger_sf"/>
</dbReference>
<accession>A0A3B1DUN2</accession>
<dbReference type="GO" id="GO:0006281">
    <property type="term" value="P:DNA repair"/>
    <property type="evidence" value="ECO:0007669"/>
    <property type="project" value="InterPro"/>
</dbReference>
<dbReference type="InterPro" id="IPR017961">
    <property type="entry name" value="DNA_pol_Y-fam_little_finger"/>
</dbReference>
<reference evidence="2" key="1">
    <citation type="submission" date="2018-06" db="EMBL/GenBank/DDBJ databases">
        <authorList>
            <person name="Zhirakovskaya E."/>
        </authorList>
    </citation>
    <scope>NUCLEOTIDE SEQUENCE</scope>
</reference>
<dbReference type="Pfam" id="PF11799">
    <property type="entry name" value="IMS_C"/>
    <property type="match status" value="1"/>
</dbReference>
<name>A0A3B1DUN2_9ZZZZ</name>
<dbReference type="EMBL" id="UOGJ01000065">
    <property type="protein sequence ID" value="VAX35585.1"/>
    <property type="molecule type" value="Genomic_DNA"/>
</dbReference>
<dbReference type="GO" id="GO:0003684">
    <property type="term" value="F:damaged DNA binding"/>
    <property type="evidence" value="ECO:0007669"/>
    <property type="project" value="InterPro"/>
</dbReference>
<evidence type="ECO:0000313" key="2">
    <source>
        <dbReference type="EMBL" id="VAX35585.1"/>
    </source>
</evidence>
<dbReference type="Gene3D" id="3.30.1490.100">
    <property type="entry name" value="DNA polymerase, Y-family, little finger domain"/>
    <property type="match status" value="1"/>
</dbReference>
<gene>
    <name evidence="2" type="ORF">MNBD_UNCLBAC01-675</name>
</gene>
<proteinExistence type="predicted"/>